<dbReference type="InterPro" id="IPR018062">
    <property type="entry name" value="HTH_AraC-typ_CS"/>
</dbReference>
<keyword evidence="1" id="KW-0805">Transcription regulation</keyword>
<dbReference type="RefSeq" id="WP_027296580.1">
    <property type="nucleotide sequence ID" value="NZ_CABMJZ010000069.1"/>
</dbReference>
<dbReference type="SMART" id="SM00342">
    <property type="entry name" value="HTH_ARAC"/>
    <property type="match status" value="1"/>
</dbReference>
<dbReference type="SUPFAM" id="SSF46689">
    <property type="entry name" value="Homeodomain-like"/>
    <property type="match status" value="2"/>
</dbReference>
<gene>
    <name evidence="5" type="primary">melR_6</name>
    <name evidence="5" type="ORF">DSM106044_01364</name>
</gene>
<comment type="caution">
    <text evidence="5">The sequence shown here is derived from an EMBL/GenBank/DDBJ whole genome shotgun (WGS) entry which is preliminary data.</text>
</comment>
<dbReference type="Pfam" id="PF12833">
    <property type="entry name" value="HTH_18"/>
    <property type="match status" value="1"/>
</dbReference>
<dbReference type="PANTHER" id="PTHR43280">
    <property type="entry name" value="ARAC-FAMILY TRANSCRIPTIONAL REGULATOR"/>
    <property type="match status" value="1"/>
</dbReference>
<protein>
    <submittedName>
        <fullName evidence="5">Melibiose operon regulatory protein</fullName>
    </submittedName>
</protein>
<accession>A0A4U8QAR1</accession>
<dbReference type="OrthoDB" id="337756at2"/>
<proteinExistence type="predicted"/>
<dbReference type="PROSITE" id="PS00041">
    <property type="entry name" value="HTH_ARAC_FAMILY_1"/>
    <property type="match status" value="1"/>
</dbReference>
<reference evidence="5 6" key="1">
    <citation type="journal article" date="2019" name="Anaerobe">
        <title>Detection of Robinsoniella peoriensis in multiple bone samples of a trauma patient.</title>
        <authorList>
            <person name="Schrottner P."/>
            <person name="Hartwich K."/>
            <person name="Bunk B."/>
            <person name="Schober I."/>
            <person name="Helbig S."/>
            <person name="Rudolph W.W."/>
            <person name="Gunzer F."/>
        </authorList>
    </citation>
    <scope>NUCLEOTIDE SEQUENCE [LARGE SCALE GENOMIC DNA]</scope>
    <source>
        <strain evidence="5 6">DSM 106044</strain>
    </source>
</reference>
<dbReference type="GO" id="GO:0043565">
    <property type="term" value="F:sequence-specific DNA binding"/>
    <property type="evidence" value="ECO:0007669"/>
    <property type="project" value="InterPro"/>
</dbReference>
<dbReference type="PANTHER" id="PTHR43280:SF28">
    <property type="entry name" value="HTH-TYPE TRANSCRIPTIONAL ACTIVATOR RHAS"/>
    <property type="match status" value="1"/>
</dbReference>
<dbReference type="STRING" id="180332.GCA_000797495_03259"/>
<keyword evidence="2" id="KW-0238">DNA-binding</keyword>
<keyword evidence="6" id="KW-1185">Reference proteome</keyword>
<evidence type="ECO:0000256" key="2">
    <source>
        <dbReference type="ARBA" id="ARBA00023125"/>
    </source>
</evidence>
<dbReference type="EMBL" id="QGQD01000030">
    <property type="protein sequence ID" value="TLD01729.1"/>
    <property type="molecule type" value="Genomic_DNA"/>
</dbReference>
<dbReference type="InterPro" id="IPR018060">
    <property type="entry name" value="HTH_AraC"/>
</dbReference>
<dbReference type="PROSITE" id="PS01124">
    <property type="entry name" value="HTH_ARAC_FAMILY_2"/>
    <property type="match status" value="1"/>
</dbReference>
<evidence type="ECO:0000313" key="6">
    <source>
        <dbReference type="Proteomes" id="UP000306509"/>
    </source>
</evidence>
<dbReference type="InterPro" id="IPR037923">
    <property type="entry name" value="HTH-like"/>
</dbReference>
<keyword evidence="3" id="KW-0804">Transcription</keyword>
<evidence type="ECO:0000256" key="1">
    <source>
        <dbReference type="ARBA" id="ARBA00023015"/>
    </source>
</evidence>
<dbReference type="SUPFAM" id="SSF51215">
    <property type="entry name" value="Regulatory protein AraC"/>
    <property type="match status" value="1"/>
</dbReference>
<sequence>MSKQAKTIIEYRNYELPENFPILLLTGDRWHISDIKSGRLHFHNCLEIGLCHSESGFMEFEDTPFSFQADDVTIVACDIPHTTYSSPGTASRWSYLFVDVEEFLHPFFPIDALPHAQILTDLIHNFRRIMHKDDYPHIFYLVNSMISEMQEKKMNYQVSVRGLFVALITELMRLRSDSASSQEFQAPENMLVIAPALDYIKTNYMNSFSIDYLADLCHLSPTHFRRLFHAIMDTSPLEFINTTRILKASSMLRTTEYSILTISERVGFHSISSFNRHFSALLGISPKEWRKKMSVLKNQSVLEYTGWM</sequence>
<evidence type="ECO:0000313" key="5">
    <source>
        <dbReference type="EMBL" id="TLD01729.1"/>
    </source>
</evidence>
<organism evidence="5 6">
    <name type="scientific">Robinsoniella peoriensis</name>
    <dbReference type="NCBI Taxonomy" id="180332"/>
    <lineage>
        <taxon>Bacteria</taxon>
        <taxon>Bacillati</taxon>
        <taxon>Bacillota</taxon>
        <taxon>Clostridia</taxon>
        <taxon>Lachnospirales</taxon>
        <taxon>Lachnospiraceae</taxon>
        <taxon>Robinsoniella</taxon>
    </lineage>
</organism>
<dbReference type="AlphaFoldDB" id="A0A4U8QAR1"/>
<evidence type="ECO:0000259" key="4">
    <source>
        <dbReference type="PROSITE" id="PS01124"/>
    </source>
</evidence>
<dbReference type="Proteomes" id="UP000306509">
    <property type="component" value="Unassembled WGS sequence"/>
</dbReference>
<dbReference type="InterPro" id="IPR009057">
    <property type="entry name" value="Homeodomain-like_sf"/>
</dbReference>
<dbReference type="Gene3D" id="1.10.10.60">
    <property type="entry name" value="Homeodomain-like"/>
    <property type="match status" value="2"/>
</dbReference>
<name>A0A4U8QAR1_9FIRM</name>
<evidence type="ECO:0000256" key="3">
    <source>
        <dbReference type="ARBA" id="ARBA00023163"/>
    </source>
</evidence>
<dbReference type="GO" id="GO:0003700">
    <property type="term" value="F:DNA-binding transcription factor activity"/>
    <property type="evidence" value="ECO:0007669"/>
    <property type="project" value="InterPro"/>
</dbReference>
<feature type="domain" description="HTH araC/xylS-type" evidence="4">
    <location>
        <begin position="194"/>
        <end position="292"/>
    </location>
</feature>